<evidence type="ECO:0000256" key="12">
    <source>
        <dbReference type="RuleBase" id="RU003357"/>
    </source>
</evidence>
<dbReference type="InterPro" id="IPR000531">
    <property type="entry name" value="Beta-barrel_TonB"/>
</dbReference>
<dbReference type="AlphaFoldDB" id="A0A6L8MS43"/>
<organism evidence="16 17">
    <name type="scientific">Duganella lactea</name>
    <dbReference type="NCBI Taxonomy" id="2692173"/>
    <lineage>
        <taxon>Bacteria</taxon>
        <taxon>Pseudomonadati</taxon>
        <taxon>Pseudomonadota</taxon>
        <taxon>Betaproteobacteria</taxon>
        <taxon>Burkholderiales</taxon>
        <taxon>Oxalobacteraceae</taxon>
        <taxon>Telluria group</taxon>
        <taxon>Duganella</taxon>
    </lineage>
</organism>
<dbReference type="PANTHER" id="PTHR30069">
    <property type="entry name" value="TONB-DEPENDENT OUTER MEMBRANE RECEPTOR"/>
    <property type="match status" value="1"/>
</dbReference>
<dbReference type="InterPro" id="IPR037066">
    <property type="entry name" value="Plug_dom_sf"/>
</dbReference>
<dbReference type="PANTHER" id="PTHR30069:SF29">
    <property type="entry name" value="HEMOGLOBIN AND HEMOGLOBIN-HAPTOGLOBIN-BINDING PROTEIN 1-RELATED"/>
    <property type="match status" value="1"/>
</dbReference>
<keyword evidence="6 13" id="KW-0732">Signal</keyword>
<dbReference type="InterPro" id="IPR012910">
    <property type="entry name" value="Plug_dom"/>
</dbReference>
<feature type="signal peptide" evidence="13">
    <location>
        <begin position="1"/>
        <end position="18"/>
    </location>
</feature>
<accession>A0A6L8MS43</accession>
<evidence type="ECO:0000256" key="4">
    <source>
        <dbReference type="ARBA" id="ARBA00022452"/>
    </source>
</evidence>
<keyword evidence="4 11" id="KW-1134">Transmembrane beta strand</keyword>
<feature type="chain" id="PRO_5026722681" evidence="13">
    <location>
        <begin position="19"/>
        <end position="710"/>
    </location>
</feature>
<feature type="domain" description="TonB-dependent receptor-like beta-barrel" evidence="14">
    <location>
        <begin position="198"/>
        <end position="669"/>
    </location>
</feature>
<comment type="caution">
    <text evidence="16">The sequence shown here is derived from an EMBL/GenBank/DDBJ whole genome shotgun (WGS) entry which is preliminary data.</text>
</comment>
<reference evidence="16 17" key="1">
    <citation type="submission" date="2019-12" db="EMBL/GenBank/DDBJ databases">
        <title>Novel species isolated from a subtropical stream in China.</title>
        <authorList>
            <person name="Lu H."/>
        </authorList>
    </citation>
    <scope>NUCLEOTIDE SEQUENCE [LARGE SCALE GENOMIC DNA]</scope>
    <source>
        <strain evidence="16 17">FT50W</strain>
    </source>
</reference>
<dbReference type="Gene3D" id="2.170.130.10">
    <property type="entry name" value="TonB-dependent receptor, plug domain"/>
    <property type="match status" value="1"/>
</dbReference>
<evidence type="ECO:0000259" key="14">
    <source>
        <dbReference type="Pfam" id="PF00593"/>
    </source>
</evidence>
<evidence type="ECO:0000313" key="17">
    <source>
        <dbReference type="Proteomes" id="UP000474565"/>
    </source>
</evidence>
<dbReference type="PROSITE" id="PS52016">
    <property type="entry name" value="TONB_DEPENDENT_REC_3"/>
    <property type="match status" value="1"/>
</dbReference>
<evidence type="ECO:0000256" key="11">
    <source>
        <dbReference type="PROSITE-ProRule" id="PRU01360"/>
    </source>
</evidence>
<dbReference type="InterPro" id="IPR036942">
    <property type="entry name" value="Beta-barrel_TonB_sf"/>
</dbReference>
<name>A0A6L8MS43_9BURK</name>
<dbReference type="GO" id="GO:0009279">
    <property type="term" value="C:cell outer membrane"/>
    <property type="evidence" value="ECO:0007669"/>
    <property type="project" value="UniProtKB-SubCell"/>
</dbReference>
<evidence type="ECO:0000259" key="15">
    <source>
        <dbReference type="Pfam" id="PF07715"/>
    </source>
</evidence>
<dbReference type="Pfam" id="PF07715">
    <property type="entry name" value="Plug"/>
    <property type="match status" value="1"/>
</dbReference>
<proteinExistence type="inferred from homology"/>
<protein>
    <submittedName>
        <fullName evidence="16">TonB-dependent receptor</fullName>
    </submittedName>
</protein>
<feature type="domain" description="TonB-dependent receptor plug" evidence="15">
    <location>
        <begin position="43"/>
        <end position="135"/>
    </location>
</feature>
<dbReference type="SUPFAM" id="SSF56935">
    <property type="entry name" value="Porins"/>
    <property type="match status" value="1"/>
</dbReference>
<comment type="subcellular location">
    <subcellularLocation>
        <location evidence="1 11">Cell outer membrane</location>
        <topology evidence="1 11">Multi-pass membrane protein</topology>
    </subcellularLocation>
</comment>
<dbReference type="EMBL" id="WWCP01000042">
    <property type="protein sequence ID" value="MYM84890.1"/>
    <property type="molecule type" value="Genomic_DNA"/>
</dbReference>
<dbReference type="GO" id="GO:0015344">
    <property type="term" value="F:siderophore uptake transmembrane transporter activity"/>
    <property type="evidence" value="ECO:0007669"/>
    <property type="project" value="TreeGrafter"/>
</dbReference>
<dbReference type="GO" id="GO:0044718">
    <property type="term" value="P:siderophore transmembrane transport"/>
    <property type="evidence" value="ECO:0007669"/>
    <property type="project" value="TreeGrafter"/>
</dbReference>
<sequence>MRPAYVTSALLVSCAAYAQQPTSDSPVPPSVEIKADTNLQRKNETASKIVIGRDDILKFGDQSVVDVMKRVPGVTVIDATVRLRGLGNGYTQILVNGDKPPAGFSLDSLSPDSVEKIEVMPATSAEYSAQAIAGTINIELKKSAIKRSQELKLNAGGVPGTREQGVTFSRSDKLDRFSYTVGGTLNHSDAELPSSGIDTVRDNNGVLNQLRESNQNKHNEFTGLNLNSRLNWALEGGDTFAWQTFLNSNRSHGNSVEDTATLLGPVYPFPILNLWFVGNYFSLRSDATWNVKFESGNKLNLKVAGYVSRFDRGMHRLGSEENSKLVLDRQFNSNVSDKGGSSKGKYSIPYLKDHALSFGWDAGYSRYSQHDIQNDVTFDGSLPLSFNNLFDASITRLAGYGQDEWDISSRWSLYLGLRWEGIRTRTSGQGYEPTSSSYSVVSPVAQSLWKVPDTKGDQVRVALTRTYKAPELSRLVQGHFYTAYNTSTSPDFIGNPHLRPELATGIDVAYERYWAEGALLSLSANSREIHDLTQNNIVFDGSRWVSSPINNGAAHVRGIGVESKFPLRTIWLEGPAVNVRAEVYRNWSRVDSVPGPNNRLDRQPQVSAVLGVDYQEGAYSGGASFSFASRGWARTSPTESQYNTVQRDLEAYFVYKMNAKDQLRFTIRNALKTGSTSVSRYQDMASNLDSASSTTSPGYLGWRLQYEHKF</sequence>
<dbReference type="Pfam" id="PF00593">
    <property type="entry name" value="TonB_dep_Rec_b-barrel"/>
    <property type="match status" value="1"/>
</dbReference>
<keyword evidence="9 16" id="KW-0675">Receptor</keyword>
<evidence type="ECO:0000256" key="9">
    <source>
        <dbReference type="ARBA" id="ARBA00023170"/>
    </source>
</evidence>
<evidence type="ECO:0000256" key="10">
    <source>
        <dbReference type="ARBA" id="ARBA00023237"/>
    </source>
</evidence>
<comment type="similarity">
    <text evidence="2 11 12">Belongs to the TonB-dependent receptor family.</text>
</comment>
<evidence type="ECO:0000256" key="2">
    <source>
        <dbReference type="ARBA" id="ARBA00009810"/>
    </source>
</evidence>
<evidence type="ECO:0000256" key="5">
    <source>
        <dbReference type="ARBA" id="ARBA00022692"/>
    </source>
</evidence>
<dbReference type="Proteomes" id="UP000474565">
    <property type="component" value="Unassembled WGS sequence"/>
</dbReference>
<keyword evidence="10 11" id="KW-0998">Cell outer membrane</keyword>
<keyword evidence="8 11" id="KW-0472">Membrane</keyword>
<dbReference type="RefSeq" id="WP_161021301.1">
    <property type="nucleotide sequence ID" value="NZ_WWCP01000042.1"/>
</dbReference>
<evidence type="ECO:0000256" key="13">
    <source>
        <dbReference type="SAM" id="SignalP"/>
    </source>
</evidence>
<evidence type="ECO:0000256" key="3">
    <source>
        <dbReference type="ARBA" id="ARBA00022448"/>
    </source>
</evidence>
<evidence type="ECO:0000256" key="7">
    <source>
        <dbReference type="ARBA" id="ARBA00023077"/>
    </source>
</evidence>
<dbReference type="Gene3D" id="2.40.170.20">
    <property type="entry name" value="TonB-dependent receptor, beta-barrel domain"/>
    <property type="match status" value="1"/>
</dbReference>
<evidence type="ECO:0000256" key="1">
    <source>
        <dbReference type="ARBA" id="ARBA00004571"/>
    </source>
</evidence>
<evidence type="ECO:0000256" key="6">
    <source>
        <dbReference type="ARBA" id="ARBA00022729"/>
    </source>
</evidence>
<gene>
    <name evidence="16" type="ORF">GTP44_23450</name>
</gene>
<keyword evidence="7 12" id="KW-0798">TonB box</keyword>
<dbReference type="InterPro" id="IPR039426">
    <property type="entry name" value="TonB-dep_rcpt-like"/>
</dbReference>
<evidence type="ECO:0000256" key="8">
    <source>
        <dbReference type="ARBA" id="ARBA00023136"/>
    </source>
</evidence>
<evidence type="ECO:0000313" key="16">
    <source>
        <dbReference type="EMBL" id="MYM84890.1"/>
    </source>
</evidence>
<keyword evidence="5 11" id="KW-0812">Transmembrane</keyword>
<keyword evidence="3 11" id="KW-0813">Transport</keyword>